<dbReference type="InterPro" id="IPR000012">
    <property type="entry name" value="RetroV_VpR/X"/>
</dbReference>
<dbReference type="Pfam" id="PF00522">
    <property type="entry name" value="VPR"/>
    <property type="match status" value="1"/>
</dbReference>
<dbReference type="Gene3D" id="1.20.5.4730">
    <property type="match status" value="1"/>
</dbReference>
<evidence type="ECO:0000256" key="4">
    <source>
        <dbReference type="ARBA" id="ARBA00022581"/>
    </source>
</evidence>
<sequence length="112" mass="12820">MTDPRETVPPGNSGEETIEEAFAWLDRTVEAINREAVNHLPRELIFQVWQRSWRYWHDEQGMSQSYTKYRYLCLMQKAVFIHFKRGCTCLGGGHGPGGWRPGPPPPPPPGLV</sequence>
<gene>
    <name evidence="6" type="primary">vpx</name>
</gene>
<organism evidence="6">
    <name type="scientific">Human immunodeficiency virus 2</name>
    <dbReference type="NCBI Taxonomy" id="11709"/>
    <lineage>
        <taxon>Viruses</taxon>
        <taxon>Riboviria</taxon>
        <taxon>Pararnavirae</taxon>
        <taxon>Artverviricota</taxon>
        <taxon>Revtraviricetes</taxon>
        <taxon>Ortervirales</taxon>
        <taxon>Retroviridae</taxon>
        <taxon>Orthoretrovirinae</taxon>
        <taxon>Lentivirus</taxon>
        <taxon>Lentivirus humimdef2</taxon>
    </lineage>
</organism>
<evidence type="ECO:0000256" key="3">
    <source>
        <dbReference type="ARBA" id="ARBA00022562"/>
    </source>
</evidence>
<evidence type="ECO:0000256" key="1">
    <source>
        <dbReference type="ARBA" id="ARBA00004147"/>
    </source>
</evidence>
<protein>
    <submittedName>
        <fullName evidence="6">Vpx protein</fullName>
    </submittedName>
</protein>
<accession>A0A0S3B0M3</accession>
<organismHost>
    <name type="scientific">Homo sapiens</name>
    <name type="common">Human</name>
    <dbReference type="NCBI Taxonomy" id="9606"/>
</organismHost>
<proteinExistence type="predicted"/>
<keyword evidence="3" id="KW-1048">Host nucleus</keyword>
<evidence type="ECO:0000256" key="2">
    <source>
        <dbReference type="ARBA" id="ARBA00004328"/>
    </source>
</evidence>
<name>A0A0S3B0M3_9HIV2</name>
<evidence type="ECO:0000313" key="6">
    <source>
        <dbReference type="EMBL" id="ALQ56959.1"/>
    </source>
</evidence>
<dbReference type="GO" id="GO:0044423">
    <property type="term" value="C:virion component"/>
    <property type="evidence" value="ECO:0007669"/>
    <property type="project" value="UniProtKB-KW"/>
</dbReference>
<comment type="subcellular location">
    <subcellularLocation>
        <location evidence="1">Host nucleus</location>
    </subcellularLocation>
    <subcellularLocation>
        <location evidence="2">Virion</location>
    </subcellularLocation>
</comment>
<evidence type="ECO:0000256" key="5">
    <source>
        <dbReference type="ARBA" id="ARBA00022844"/>
    </source>
</evidence>
<keyword evidence="5" id="KW-0946">Virion</keyword>
<dbReference type="InterPro" id="IPR053711">
    <property type="entry name" value="Lentiviral_Vpx_assoc_factor"/>
</dbReference>
<keyword evidence="4" id="KW-0945">Host-virus interaction</keyword>
<reference evidence="6" key="1">
    <citation type="journal article" date="2016" name="Genome Announc.">
        <title>Complete Genome Sequence of the WHO International Standard for HIV-2 RNA Determined by Deep Sequencing.</title>
        <authorList>
            <person name="Ham C."/>
            <person name="Morris C."/>
            <person name="Berry N."/>
        </authorList>
    </citation>
    <scope>NUCLEOTIDE SEQUENCE</scope>
    <source>
        <strain evidence="6">CAM2</strain>
    </source>
</reference>
<dbReference type="GO" id="GO:0019058">
    <property type="term" value="P:viral life cycle"/>
    <property type="evidence" value="ECO:0007669"/>
    <property type="project" value="InterPro"/>
</dbReference>
<dbReference type="EMBL" id="KU179861">
    <property type="protein sequence ID" value="ALQ56959.1"/>
    <property type="molecule type" value="Genomic_RNA"/>
</dbReference>
<dbReference type="SMR" id="A0A0S3B0M3"/>
<dbReference type="GO" id="GO:0042025">
    <property type="term" value="C:host cell nucleus"/>
    <property type="evidence" value="ECO:0007669"/>
    <property type="project" value="UniProtKB-SubCell"/>
</dbReference>